<dbReference type="AlphaFoldDB" id="A0A4U7KKC9"/>
<name>A0A4U7KKC9_9BASI</name>
<dbReference type="Proteomes" id="UP000306050">
    <property type="component" value="Chromosome SGRAM_9"/>
</dbReference>
<comment type="caution">
    <text evidence="4">The sequence shown here is derived from an EMBL/GenBank/DDBJ whole genome shotgun (WGS) entry which is preliminary data.</text>
</comment>
<accession>A0A4U7KKC9</accession>
<feature type="coiled-coil region" evidence="1">
    <location>
        <begin position="477"/>
        <end position="518"/>
    </location>
</feature>
<reference evidence="4 5" key="1">
    <citation type="submission" date="2019-05" db="EMBL/GenBank/DDBJ databases">
        <title>Sporisorium graminicola CBS 10092 draft sequencing and annotation.</title>
        <authorList>
            <person name="Solano-Gonzalez S."/>
            <person name="Caddick M.X."/>
            <person name="Darby A."/>
        </authorList>
    </citation>
    <scope>NUCLEOTIDE SEQUENCE [LARGE SCALE GENOMIC DNA]</scope>
    <source>
        <strain evidence="4 5">CBS 10092</strain>
    </source>
</reference>
<feature type="region of interest" description="Disordered" evidence="2">
    <location>
        <begin position="409"/>
        <end position="428"/>
    </location>
</feature>
<keyword evidence="3" id="KW-0472">Membrane</keyword>
<feature type="compositionally biased region" description="Polar residues" evidence="2">
    <location>
        <begin position="712"/>
        <end position="729"/>
    </location>
</feature>
<feature type="region of interest" description="Disordered" evidence="2">
    <location>
        <begin position="712"/>
        <end position="743"/>
    </location>
</feature>
<protein>
    <submittedName>
        <fullName evidence="4">Uncharacterized protein</fullName>
    </submittedName>
</protein>
<dbReference type="OrthoDB" id="2548929at2759"/>
<keyword evidence="1" id="KW-0175">Coiled coil</keyword>
<evidence type="ECO:0000256" key="1">
    <source>
        <dbReference type="SAM" id="Coils"/>
    </source>
</evidence>
<dbReference type="EMBL" id="SRRM01000022">
    <property type="protein sequence ID" value="TKY84511.1"/>
    <property type="molecule type" value="Genomic_DNA"/>
</dbReference>
<feature type="region of interest" description="Disordered" evidence="2">
    <location>
        <begin position="196"/>
        <end position="224"/>
    </location>
</feature>
<dbReference type="RefSeq" id="XP_029736496.1">
    <property type="nucleotide sequence ID" value="XM_029887004.1"/>
</dbReference>
<feature type="compositionally biased region" description="Polar residues" evidence="2">
    <location>
        <begin position="116"/>
        <end position="128"/>
    </location>
</feature>
<organism evidence="4 5">
    <name type="scientific">Sporisorium graminicola</name>
    <dbReference type="NCBI Taxonomy" id="280036"/>
    <lineage>
        <taxon>Eukaryota</taxon>
        <taxon>Fungi</taxon>
        <taxon>Dikarya</taxon>
        <taxon>Basidiomycota</taxon>
        <taxon>Ustilaginomycotina</taxon>
        <taxon>Ustilaginomycetes</taxon>
        <taxon>Ustilaginales</taxon>
        <taxon>Ustilaginaceae</taxon>
        <taxon>Sporisorium</taxon>
    </lineage>
</organism>
<keyword evidence="5" id="KW-1185">Reference proteome</keyword>
<feature type="compositionally biased region" description="Low complexity" evidence="2">
    <location>
        <begin position="312"/>
        <end position="330"/>
    </location>
</feature>
<feature type="compositionally biased region" description="Polar residues" evidence="2">
    <location>
        <begin position="196"/>
        <end position="208"/>
    </location>
</feature>
<dbReference type="KEGG" id="sgra:EX895_006412"/>
<feature type="transmembrane region" description="Helical" evidence="3">
    <location>
        <begin position="70"/>
        <end position="87"/>
    </location>
</feature>
<evidence type="ECO:0000256" key="2">
    <source>
        <dbReference type="SAM" id="MobiDB-lite"/>
    </source>
</evidence>
<feature type="region of interest" description="Disordered" evidence="2">
    <location>
        <begin position="251"/>
        <end position="347"/>
    </location>
</feature>
<evidence type="ECO:0000313" key="5">
    <source>
        <dbReference type="Proteomes" id="UP000306050"/>
    </source>
</evidence>
<keyword evidence="3" id="KW-0812">Transmembrane</keyword>
<feature type="region of interest" description="Disordered" evidence="2">
    <location>
        <begin position="116"/>
        <end position="143"/>
    </location>
</feature>
<gene>
    <name evidence="4" type="ORF">EX895_006412</name>
</gene>
<evidence type="ECO:0000313" key="4">
    <source>
        <dbReference type="EMBL" id="TKY84511.1"/>
    </source>
</evidence>
<proteinExistence type="predicted"/>
<evidence type="ECO:0000256" key="3">
    <source>
        <dbReference type="SAM" id="Phobius"/>
    </source>
</evidence>
<keyword evidence="3" id="KW-1133">Transmembrane helix</keyword>
<dbReference type="GeneID" id="40729307"/>
<sequence length="765" mass="84006">MGLGASVRGGFGFLLDRHQHVGVAATTTNINNVTPANAFNSLFHRHRDHPLPITPVSIFRSMLQFDDLQALLWAWTLVGILLLFAFWTNPNEASFRPFLTDLVFRERLRLLNQDQDAAESQLTSTNGADSAPTEPSPARKSDPNAFSSLLSTAPYSSGPFALTFGSKVALSLRTPPFHRKDLGLLSIVTIAQSTPVRTAHDQQGPTSHHPSRLSDRTSAKTGSTTDCTSIFIGAFGKWWILGYAIPDLPPTPASSQSHQNKKSRPELEENLPDVPDWGIIEMRSVDPAPESRRSSILASHSGTQDKDSVLQPASGAPFAAEPAARIASPSQAPSIATNKEHTSEAESQDCLSITALVSRSQTDIVELQEQLLQIKSASARACEALEVDLEEIRAKKKEEERLRSDIKTRTKALDDSKRQVESTRREAERRLKTANAARALKQASIQQRKDQVEMLNKRRAALATKKGAHADKRLQRSEELSSLITETKDKVEKLRIEVDALRHEVQAAQDQLQVEKVMARNAQEGDFREQGRIDTSPYMWNPSMEFSHIGGQDAMYAHLASTPDPLVDSLAHMEERALAANRFTPSPFDADSNSLPINQMPNAHSDGYDDLGTSVLRNAFRRANAASVADGREMLPNASQGIGNPSLQNASNFEAIKQAFQPTIATDEDGRRSWSAFDVWQSDLRGGGLNRTQWPTGGANASADSLPQFSSSSGFLPLDRSTSAEQSGLHNAHGQVDAEQSRNASKVKRAFRWPFRPSQVQNDLV</sequence>